<proteinExistence type="predicted"/>
<evidence type="ECO:0000313" key="3">
    <source>
        <dbReference type="Proteomes" id="UP000267027"/>
    </source>
</evidence>
<dbReference type="SUPFAM" id="SSF56994">
    <property type="entry name" value="Insulin-like"/>
    <property type="match status" value="1"/>
</dbReference>
<evidence type="ECO:0000313" key="2">
    <source>
        <dbReference type="EMBL" id="VDM60590.1"/>
    </source>
</evidence>
<keyword evidence="1" id="KW-0732">Signal</keyword>
<name>A0A0R3PTC1_ANGCS</name>
<gene>
    <name evidence="2" type="ORF">ACOC_LOCUS9005</name>
</gene>
<protein>
    <submittedName>
        <fullName evidence="4">IlGF domain-containing protein</fullName>
    </submittedName>
</protein>
<keyword evidence="3" id="KW-1185">Reference proteome</keyword>
<reference evidence="4" key="1">
    <citation type="submission" date="2017-02" db="UniProtKB">
        <authorList>
            <consortium name="WormBaseParasite"/>
        </authorList>
    </citation>
    <scope>IDENTIFICATION</scope>
</reference>
<sequence>MVDVRRGSNTKNANANSRRAIASCLASFRRGQEGMVATRYAAPTSARFVGVFYSVSVYWDFRAIAISRWRRYKTIQTQTRFAQIVSTRIEKKTLEAVFEAITAGGPSFLDAFNLICPMRRRRRSISDFSGITSLERTMQKCCEEGCQFGDIFATCNPFG</sequence>
<dbReference type="AlphaFoldDB" id="A0A0R3PTC1"/>
<dbReference type="EMBL" id="UYYA01004234">
    <property type="protein sequence ID" value="VDM60590.1"/>
    <property type="molecule type" value="Genomic_DNA"/>
</dbReference>
<reference evidence="2 3" key="2">
    <citation type="submission" date="2018-11" db="EMBL/GenBank/DDBJ databases">
        <authorList>
            <consortium name="Pathogen Informatics"/>
        </authorList>
    </citation>
    <scope>NUCLEOTIDE SEQUENCE [LARGE SCALE GENOMIC DNA]</scope>
    <source>
        <strain evidence="2 3">Costa Rica</strain>
    </source>
</reference>
<organism evidence="4">
    <name type="scientific">Angiostrongylus costaricensis</name>
    <name type="common">Nematode worm</name>
    <dbReference type="NCBI Taxonomy" id="334426"/>
    <lineage>
        <taxon>Eukaryota</taxon>
        <taxon>Metazoa</taxon>
        <taxon>Ecdysozoa</taxon>
        <taxon>Nematoda</taxon>
        <taxon>Chromadorea</taxon>
        <taxon>Rhabditida</taxon>
        <taxon>Rhabditina</taxon>
        <taxon>Rhabditomorpha</taxon>
        <taxon>Strongyloidea</taxon>
        <taxon>Metastrongylidae</taxon>
        <taxon>Angiostrongylus</taxon>
    </lineage>
</organism>
<accession>A0A0R3PTC1</accession>
<dbReference type="WBParaSite" id="ACOC_0000900401-mRNA-1">
    <property type="protein sequence ID" value="ACOC_0000900401-mRNA-1"/>
    <property type="gene ID" value="ACOC_0000900401"/>
</dbReference>
<evidence type="ECO:0000256" key="1">
    <source>
        <dbReference type="ARBA" id="ARBA00022729"/>
    </source>
</evidence>
<dbReference type="OrthoDB" id="5784897at2759"/>
<dbReference type="InterPro" id="IPR036438">
    <property type="entry name" value="Insulin-like_sf"/>
</dbReference>
<evidence type="ECO:0000313" key="4">
    <source>
        <dbReference type="WBParaSite" id="ACOC_0000900401-mRNA-1"/>
    </source>
</evidence>
<dbReference type="Proteomes" id="UP000267027">
    <property type="component" value="Unassembled WGS sequence"/>
</dbReference>